<dbReference type="InterPro" id="IPR037143">
    <property type="entry name" value="4-PPantetheinyl_Trfase_dom_sf"/>
</dbReference>
<dbReference type="SUPFAM" id="SSF56214">
    <property type="entry name" value="4'-phosphopantetheinyl transferase"/>
    <property type="match status" value="1"/>
</dbReference>
<accession>A0AAU2HAW4</accession>
<evidence type="ECO:0000313" key="3">
    <source>
        <dbReference type="EMBL" id="WTU44561.1"/>
    </source>
</evidence>
<keyword evidence="3" id="KW-0808">Transferase</keyword>
<evidence type="ECO:0000256" key="1">
    <source>
        <dbReference type="SAM" id="MobiDB-lite"/>
    </source>
</evidence>
<dbReference type="GO" id="GO:0008897">
    <property type="term" value="F:holo-[acyl-carrier-protein] synthase activity"/>
    <property type="evidence" value="ECO:0007669"/>
    <property type="project" value="InterPro"/>
</dbReference>
<dbReference type="Pfam" id="PF17837">
    <property type="entry name" value="4PPT_N"/>
    <property type="match status" value="1"/>
</dbReference>
<gene>
    <name evidence="3" type="ORF">OHV25_35715</name>
</gene>
<proteinExistence type="predicted"/>
<reference evidence="3" key="1">
    <citation type="submission" date="2022-10" db="EMBL/GenBank/DDBJ databases">
        <title>The complete genomes of actinobacterial strains from the NBC collection.</title>
        <authorList>
            <person name="Joergensen T.S."/>
            <person name="Alvarez Arevalo M."/>
            <person name="Sterndorff E.B."/>
            <person name="Faurdal D."/>
            <person name="Vuksanovic O."/>
            <person name="Mourched A.-S."/>
            <person name="Charusanti P."/>
            <person name="Shaw S."/>
            <person name="Blin K."/>
            <person name="Weber T."/>
        </authorList>
    </citation>
    <scope>NUCLEOTIDE SEQUENCE</scope>
    <source>
        <strain evidence="3">NBC_00060</strain>
    </source>
</reference>
<name>A0AAU2HAW4_9ACTN</name>
<dbReference type="EMBL" id="CP108253">
    <property type="protein sequence ID" value="WTU44561.1"/>
    <property type="molecule type" value="Genomic_DNA"/>
</dbReference>
<dbReference type="InterPro" id="IPR041354">
    <property type="entry name" value="4PPT_N"/>
</dbReference>
<protein>
    <submittedName>
        <fullName evidence="3">4'-phosphopantetheinyl transferase superfamily protein</fullName>
    </submittedName>
</protein>
<dbReference type="AlphaFoldDB" id="A0AAU2HAW4"/>
<sequence>MGVASVPGPADDPAQHLAGRAALRAALSALGMDLPHVPRPTGGGPPPAPHGTATSITHKDSVAVAAAWHPAGPLGTDAAVYGIGVDVERVGYLPDRAAALLSVPAERERFAAVAGWEDPARILCAKEAAYKADPLLRNAPFLPRQVPLRPLSATAAACAEPHGRGLVATRRSLDYWISICLTFI</sequence>
<evidence type="ECO:0000259" key="2">
    <source>
        <dbReference type="Pfam" id="PF17837"/>
    </source>
</evidence>
<organism evidence="3">
    <name type="scientific">Streptomyces sp. NBC_00060</name>
    <dbReference type="NCBI Taxonomy" id="2975636"/>
    <lineage>
        <taxon>Bacteria</taxon>
        <taxon>Bacillati</taxon>
        <taxon>Actinomycetota</taxon>
        <taxon>Actinomycetes</taxon>
        <taxon>Kitasatosporales</taxon>
        <taxon>Streptomycetaceae</taxon>
        <taxon>Streptomyces</taxon>
    </lineage>
</organism>
<feature type="region of interest" description="Disordered" evidence="1">
    <location>
        <begin position="34"/>
        <end position="55"/>
    </location>
</feature>
<feature type="domain" description="4'-phosphopantetheinyl transferase N-terminal" evidence="2">
    <location>
        <begin position="16"/>
        <end position="67"/>
    </location>
</feature>
<dbReference type="GO" id="GO:0000287">
    <property type="term" value="F:magnesium ion binding"/>
    <property type="evidence" value="ECO:0007669"/>
    <property type="project" value="InterPro"/>
</dbReference>